<protein>
    <submittedName>
        <fullName evidence="1">Uncharacterized protein</fullName>
    </submittedName>
</protein>
<dbReference type="EMBL" id="BMND01000015">
    <property type="protein sequence ID" value="GGN49357.1"/>
    <property type="molecule type" value="Genomic_DNA"/>
</dbReference>
<gene>
    <name evidence="1" type="ORF">GCM10012285_37380</name>
</gene>
<dbReference type="InterPro" id="IPR038536">
    <property type="entry name" value="Alkyl/aryl-sulf_dimr_sf"/>
</dbReference>
<evidence type="ECO:0000313" key="1">
    <source>
        <dbReference type="EMBL" id="GGN49357.1"/>
    </source>
</evidence>
<evidence type="ECO:0000313" key="2">
    <source>
        <dbReference type="Proteomes" id="UP000600080"/>
    </source>
</evidence>
<proteinExistence type="predicted"/>
<organism evidence="1 2">
    <name type="scientific">Streptomyces kronopolitis</name>
    <dbReference type="NCBI Taxonomy" id="1612435"/>
    <lineage>
        <taxon>Bacteria</taxon>
        <taxon>Bacillati</taxon>
        <taxon>Actinomycetota</taxon>
        <taxon>Actinomycetes</taxon>
        <taxon>Kitasatosporales</taxon>
        <taxon>Streptomycetaceae</taxon>
        <taxon>Streptomyces</taxon>
    </lineage>
</organism>
<reference evidence="2" key="1">
    <citation type="journal article" date="2019" name="Int. J. Syst. Evol. Microbiol.">
        <title>The Global Catalogue of Microorganisms (GCM) 10K type strain sequencing project: providing services to taxonomists for standard genome sequencing and annotation.</title>
        <authorList>
            <consortium name="The Broad Institute Genomics Platform"/>
            <consortium name="The Broad Institute Genome Sequencing Center for Infectious Disease"/>
            <person name="Wu L."/>
            <person name="Ma J."/>
        </authorList>
    </citation>
    <scope>NUCLEOTIDE SEQUENCE [LARGE SCALE GENOMIC DNA]</scope>
    <source>
        <strain evidence="2">CGMCC 4.7323</strain>
    </source>
</reference>
<dbReference type="Proteomes" id="UP000600080">
    <property type="component" value="Unassembled WGS sequence"/>
</dbReference>
<accession>A0ABQ2JJZ3</accession>
<comment type="caution">
    <text evidence="1">The sequence shown here is derived from an EMBL/GenBank/DDBJ whole genome shotgun (WGS) entry which is preliminary data.</text>
</comment>
<sequence>MADTQGTPPEDSGLDFIPAEEVKSEDVSALTLDYREGTPVLVAGVGTVIPAAVRVVNESGETVGLYTAAPVPQTRHALPAVCSGYIGWFDGDPVALNPVPREPR</sequence>
<dbReference type="Gene3D" id="1.25.40.880">
    <property type="entry name" value="Alkyl sulfatase, dimerisation domain"/>
    <property type="match status" value="1"/>
</dbReference>
<dbReference type="GeneID" id="301549469"/>
<keyword evidence="2" id="KW-1185">Reference proteome</keyword>
<dbReference type="RefSeq" id="WP_189099482.1">
    <property type="nucleotide sequence ID" value="NZ_BMND01000015.1"/>
</dbReference>
<name>A0ABQ2JJZ3_9ACTN</name>